<sequence length="303" mass="32459">MPVSLCGAVHHQLVLDSIQHLSLFLNHVGLPISVQIVSMNISTNRPQIGLALGSGGSRGLAHIGVIKALEEAGIPVDYIAGSSIGAMIGGVYAIHKDITLIEKALLSVGWKKALSLIDVSVKQGLIRGSKIEKIIQSQVGSVNMEKLMIPTTIVATDLMTGKPVYFNQGDLTKAIRASISVPLVFRPVTYHGQILADGGLSMPVPVKAARDMGADIVIAVNIEGDLFDYRRVSKPGFMSIALTSIDALRYNLADREAGDADVVITIHSRSGKLIDEVAWDTKKLISVGERYTKAALPKIRRLI</sequence>
<evidence type="ECO:0000256" key="2">
    <source>
        <dbReference type="ARBA" id="ARBA00022963"/>
    </source>
</evidence>
<dbReference type="Proteomes" id="UP000281261">
    <property type="component" value="Unassembled WGS sequence"/>
</dbReference>
<dbReference type="EMBL" id="QMNG01000001">
    <property type="protein sequence ID" value="RLC37888.1"/>
    <property type="molecule type" value="Genomic_DNA"/>
</dbReference>
<dbReference type="PANTHER" id="PTHR14226:SF76">
    <property type="entry name" value="NTE FAMILY PROTEIN RSSA"/>
    <property type="match status" value="1"/>
</dbReference>
<feature type="short sequence motif" description="GXSXG" evidence="4">
    <location>
        <begin position="81"/>
        <end position="85"/>
    </location>
</feature>
<gene>
    <name evidence="6" type="ORF">DRH29_00535</name>
</gene>
<feature type="domain" description="PNPLA" evidence="5">
    <location>
        <begin position="50"/>
        <end position="210"/>
    </location>
</feature>
<comment type="caution">
    <text evidence="6">The sequence shown here is derived from an EMBL/GenBank/DDBJ whole genome shotgun (WGS) entry which is preliminary data.</text>
</comment>
<dbReference type="InterPro" id="IPR002641">
    <property type="entry name" value="PNPLA_dom"/>
</dbReference>
<keyword evidence="1 4" id="KW-0378">Hydrolase</keyword>
<keyword evidence="3 4" id="KW-0443">Lipid metabolism</keyword>
<dbReference type="Gene3D" id="3.40.1090.10">
    <property type="entry name" value="Cytosolic phospholipase A2 catalytic domain"/>
    <property type="match status" value="2"/>
</dbReference>
<organism evidence="6 7">
    <name type="scientific">candidate division Kazan bacterium</name>
    <dbReference type="NCBI Taxonomy" id="2202143"/>
    <lineage>
        <taxon>Bacteria</taxon>
        <taxon>Bacteria division Kazan-3B-28</taxon>
    </lineage>
</organism>
<feature type="active site" description="Nucleophile" evidence="4">
    <location>
        <position position="83"/>
    </location>
</feature>
<evidence type="ECO:0000259" key="5">
    <source>
        <dbReference type="PROSITE" id="PS51635"/>
    </source>
</evidence>
<dbReference type="PROSITE" id="PS51635">
    <property type="entry name" value="PNPLA"/>
    <property type="match status" value="1"/>
</dbReference>
<evidence type="ECO:0000256" key="4">
    <source>
        <dbReference type="PROSITE-ProRule" id="PRU01161"/>
    </source>
</evidence>
<comment type="caution">
    <text evidence="4">Lacks conserved residue(s) required for the propagation of feature annotation.</text>
</comment>
<evidence type="ECO:0000313" key="7">
    <source>
        <dbReference type="Proteomes" id="UP000281261"/>
    </source>
</evidence>
<dbReference type="PANTHER" id="PTHR14226">
    <property type="entry name" value="NEUROPATHY TARGET ESTERASE/SWISS CHEESE D.MELANOGASTER"/>
    <property type="match status" value="1"/>
</dbReference>
<dbReference type="GO" id="GO:0016787">
    <property type="term" value="F:hydrolase activity"/>
    <property type="evidence" value="ECO:0007669"/>
    <property type="project" value="UniProtKB-UniRule"/>
</dbReference>
<name>A0A420ZDR5_UNCK3</name>
<evidence type="ECO:0000256" key="3">
    <source>
        <dbReference type="ARBA" id="ARBA00023098"/>
    </source>
</evidence>
<dbReference type="Pfam" id="PF01734">
    <property type="entry name" value="Patatin"/>
    <property type="match status" value="1"/>
</dbReference>
<feature type="active site" description="Proton acceptor" evidence="4">
    <location>
        <position position="197"/>
    </location>
</feature>
<dbReference type="AlphaFoldDB" id="A0A420ZDR5"/>
<dbReference type="InterPro" id="IPR050301">
    <property type="entry name" value="NTE"/>
</dbReference>
<dbReference type="SUPFAM" id="SSF52151">
    <property type="entry name" value="FabD/lysophospholipase-like"/>
    <property type="match status" value="1"/>
</dbReference>
<accession>A0A420ZDR5</accession>
<feature type="short sequence motif" description="DGA/G" evidence="4">
    <location>
        <begin position="197"/>
        <end position="199"/>
    </location>
</feature>
<protein>
    <submittedName>
        <fullName evidence="6">Patatin family protein</fullName>
    </submittedName>
</protein>
<reference evidence="6 7" key="1">
    <citation type="submission" date="2018-06" db="EMBL/GenBank/DDBJ databases">
        <title>Extensive metabolic versatility and redundancy in microbially diverse, dynamic hydrothermal sediments.</title>
        <authorList>
            <person name="Dombrowski N."/>
            <person name="Teske A."/>
            <person name="Baker B.J."/>
        </authorList>
    </citation>
    <scope>NUCLEOTIDE SEQUENCE [LARGE SCALE GENOMIC DNA]</scope>
    <source>
        <strain evidence="6">B79_G16</strain>
    </source>
</reference>
<keyword evidence="2 4" id="KW-0442">Lipid degradation</keyword>
<proteinExistence type="predicted"/>
<evidence type="ECO:0000313" key="6">
    <source>
        <dbReference type="EMBL" id="RLC37888.1"/>
    </source>
</evidence>
<dbReference type="GO" id="GO:0016042">
    <property type="term" value="P:lipid catabolic process"/>
    <property type="evidence" value="ECO:0007669"/>
    <property type="project" value="UniProtKB-UniRule"/>
</dbReference>
<evidence type="ECO:0000256" key="1">
    <source>
        <dbReference type="ARBA" id="ARBA00022801"/>
    </source>
</evidence>
<dbReference type="InterPro" id="IPR016035">
    <property type="entry name" value="Acyl_Trfase/lysoPLipase"/>
</dbReference>